<evidence type="ECO:0000256" key="1">
    <source>
        <dbReference type="SAM" id="MobiDB-lite"/>
    </source>
</evidence>
<keyword evidence="3" id="KW-1185">Reference proteome</keyword>
<comment type="caution">
    <text evidence="2">The sequence shown here is derived from an EMBL/GenBank/DDBJ whole genome shotgun (WGS) entry which is preliminary data.</text>
</comment>
<evidence type="ECO:0000313" key="2">
    <source>
        <dbReference type="EMBL" id="KAK4885353.1"/>
    </source>
</evidence>
<proteinExistence type="predicted"/>
<evidence type="ECO:0000313" key="3">
    <source>
        <dbReference type="Proteomes" id="UP001353858"/>
    </source>
</evidence>
<sequence>MKSDDPNFEKWAKDDLDDLEGDFSGNEDDSPDFQSVHKSSSEEELSSNEDVSVTAQSKPHILSSDDDEEPPITKRKKKLKARTSLNGRQMLQIKMITFKLHVIEYCGSTFEGTTSSDASKAAIIRNRVKKII</sequence>
<protein>
    <submittedName>
        <fullName evidence="2">Uncharacterized protein</fullName>
    </submittedName>
</protein>
<organism evidence="2 3">
    <name type="scientific">Aquatica leii</name>
    <dbReference type="NCBI Taxonomy" id="1421715"/>
    <lineage>
        <taxon>Eukaryota</taxon>
        <taxon>Metazoa</taxon>
        <taxon>Ecdysozoa</taxon>
        <taxon>Arthropoda</taxon>
        <taxon>Hexapoda</taxon>
        <taxon>Insecta</taxon>
        <taxon>Pterygota</taxon>
        <taxon>Neoptera</taxon>
        <taxon>Endopterygota</taxon>
        <taxon>Coleoptera</taxon>
        <taxon>Polyphaga</taxon>
        <taxon>Elateriformia</taxon>
        <taxon>Elateroidea</taxon>
        <taxon>Lampyridae</taxon>
        <taxon>Luciolinae</taxon>
        <taxon>Aquatica</taxon>
    </lineage>
</organism>
<feature type="region of interest" description="Disordered" evidence="1">
    <location>
        <begin position="1"/>
        <end position="83"/>
    </location>
</feature>
<dbReference type="EMBL" id="JARPUR010000001">
    <property type="protein sequence ID" value="KAK4885353.1"/>
    <property type="molecule type" value="Genomic_DNA"/>
</dbReference>
<reference evidence="3" key="1">
    <citation type="submission" date="2023-01" db="EMBL/GenBank/DDBJ databases">
        <title>Key to firefly adult light organ development and bioluminescence: homeobox transcription factors regulate luciferase expression and transportation to peroxisome.</title>
        <authorList>
            <person name="Fu X."/>
        </authorList>
    </citation>
    <scope>NUCLEOTIDE SEQUENCE [LARGE SCALE GENOMIC DNA]</scope>
</reference>
<name>A0AAN7PGF9_9COLE</name>
<feature type="compositionally biased region" description="Basic and acidic residues" evidence="1">
    <location>
        <begin position="1"/>
        <end position="14"/>
    </location>
</feature>
<feature type="compositionally biased region" description="Acidic residues" evidence="1">
    <location>
        <begin position="15"/>
        <end position="31"/>
    </location>
</feature>
<accession>A0AAN7PGF9</accession>
<dbReference type="AlphaFoldDB" id="A0AAN7PGF9"/>
<gene>
    <name evidence="2" type="ORF">RN001_001624</name>
</gene>
<dbReference type="Proteomes" id="UP001353858">
    <property type="component" value="Unassembled WGS sequence"/>
</dbReference>